<dbReference type="InterPro" id="IPR036872">
    <property type="entry name" value="CH_dom_sf"/>
</dbReference>
<dbReference type="PRINTS" id="PR00888">
    <property type="entry name" value="SM22CALPONIN"/>
</dbReference>
<gene>
    <name evidence="2" type="primary">TAGLN</name>
</gene>
<dbReference type="SUPFAM" id="SSF47576">
    <property type="entry name" value="Calponin-homology domain, CH-domain"/>
    <property type="match status" value="1"/>
</dbReference>
<dbReference type="PRINTS" id="PR00890">
    <property type="entry name" value="TRANSGELIN"/>
</dbReference>
<keyword evidence="3" id="KW-1185">Reference proteome</keyword>
<dbReference type="Proteomes" id="UP000694402">
    <property type="component" value="Unassembled WGS sequence"/>
</dbReference>
<sequence length="195" mass="21444">MANKGPSYGMSRVVQDKIDKKYDAEVEELLVQWIVAQCGSGVGKPESGKLGFQDWLKDGCVLSELINSLHKDNKPIKKIASSSMAFKQMEQISQFLTAAESFGVIKTDMFQTVDLWEGCDWPADGLQQRGEPDWHVVRGHPTDPIITTKPLTLVLSPPFSTTPCTALSTLLRPLTAATTGPIDEVLMPQINFIPV</sequence>
<protein>
    <recommendedName>
        <fullName evidence="1">Calponin-homology (CH) domain-containing protein</fullName>
    </recommendedName>
</protein>
<dbReference type="GO" id="GO:0051015">
    <property type="term" value="F:actin filament binding"/>
    <property type="evidence" value="ECO:0007669"/>
    <property type="project" value="TreeGrafter"/>
</dbReference>
<evidence type="ECO:0000313" key="2">
    <source>
        <dbReference type="Ensembl" id="ENSOTSP00005153202.1"/>
    </source>
</evidence>
<dbReference type="InterPro" id="IPR050606">
    <property type="entry name" value="Calponin-like"/>
</dbReference>
<dbReference type="InterPro" id="IPR003096">
    <property type="entry name" value="SM22_calponin"/>
</dbReference>
<dbReference type="GO" id="GO:0007015">
    <property type="term" value="P:actin filament organization"/>
    <property type="evidence" value="ECO:0007669"/>
    <property type="project" value="TreeGrafter"/>
</dbReference>
<accession>A0AAZ3SJA5</accession>
<dbReference type="Gene3D" id="1.10.418.10">
    <property type="entry name" value="Calponin-like domain"/>
    <property type="match status" value="1"/>
</dbReference>
<dbReference type="GO" id="GO:0015629">
    <property type="term" value="C:actin cytoskeleton"/>
    <property type="evidence" value="ECO:0007669"/>
    <property type="project" value="TreeGrafter"/>
</dbReference>
<dbReference type="PROSITE" id="PS50021">
    <property type="entry name" value="CH"/>
    <property type="match status" value="1"/>
</dbReference>
<feature type="domain" description="Calponin-homology (CH)" evidence="1">
    <location>
        <begin position="24"/>
        <end position="141"/>
    </location>
</feature>
<evidence type="ECO:0000313" key="3">
    <source>
        <dbReference type="Proteomes" id="UP000694402"/>
    </source>
</evidence>
<dbReference type="AlphaFoldDB" id="A0AAZ3SJA5"/>
<dbReference type="InterPro" id="IPR001715">
    <property type="entry name" value="CH_dom"/>
</dbReference>
<evidence type="ECO:0000259" key="1">
    <source>
        <dbReference type="PROSITE" id="PS50021"/>
    </source>
</evidence>
<organism evidence="2 3">
    <name type="scientific">Oncorhynchus tshawytscha</name>
    <name type="common">Chinook salmon</name>
    <name type="synonym">Salmo tshawytscha</name>
    <dbReference type="NCBI Taxonomy" id="74940"/>
    <lineage>
        <taxon>Eukaryota</taxon>
        <taxon>Metazoa</taxon>
        <taxon>Chordata</taxon>
        <taxon>Craniata</taxon>
        <taxon>Vertebrata</taxon>
        <taxon>Euteleostomi</taxon>
        <taxon>Actinopterygii</taxon>
        <taxon>Neopterygii</taxon>
        <taxon>Teleostei</taxon>
        <taxon>Protacanthopterygii</taxon>
        <taxon>Salmoniformes</taxon>
        <taxon>Salmonidae</taxon>
        <taxon>Salmoninae</taxon>
        <taxon>Oncorhynchus</taxon>
    </lineage>
</organism>
<dbReference type="GeneTree" id="ENSGT00940000155162"/>
<dbReference type="Ensembl" id="ENSOTST00005196632.1">
    <property type="protein sequence ID" value="ENSOTSP00005153202.1"/>
    <property type="gene ID" value="ENSOTSG00005048155.1"/>
</dbReference>
<dbReference type="Pfam" id="PF00307">
    <property type="entry name" value="CH"/>
    <property type="match status" value="1"/>
</dbReference>
<proteinExistence type="predicted"/>
<dbReference type="PANTHER" id="PTHR47385:SF20">
    <property type="entry name" value="TRANSGELIN-2"/>
    <property type="match status" value="1"/>
</dbReference>
<reference evidence="3" key="1">
    <citation type="journal article" date="2018" name="PLoS ONE">
        <title>Chinook salmon (Oncorhynchus tshawytscha) genome and transcriptome.</title>
        <authorList>
            <person name="Christensen K.A."/>
            <person name="Leong J.S."/>
            <person name="Sakhrani D."/>
            <person name="Biagi C.A."/>
            <person name="Minkley D.R."/>
            <person name="Withler R.E."/>
            <person name="Rondeau E.B."/>
            <person name="Koop B.F."/>
            <person name="Devlin R.H."/>
        </authorList>
    </citation>
    <scope>NUCLEOTIDE SEQUENCE [LARGE SCALE GENOMIC DNA]</scope>
</reference>
<reference evidence="2" key="3">
    <citation type="submission" date="2025-09" db="UniProtKB">
        <authorList>
            <consortium name="Ensembl"/>
        </authorList>
    </citation>
    <scope>IDENTIFICATION</scope>
</reference>
<dbReference type="PANTHER" id="PTHR47385">
    <property type="entry name" value="CALPONIN"/>
    <property type="match status" value="1"/>
</dbReference>
<reference evidence="2" key="2">
    <citation type="submission" date="2025-08" db="UniProtKB">
        <authorList>
            <consortium name="Ensembl"/>
        </authorList>
    </citation>
    <scope>IDENTIFICATION</scope>
</reference>
<dbReference type="SMART" id="SM00033">
    <property type="entry name" value="CH"/>
    <property type="match status" value="1"/>
</dbReference>
<name>A0AAZ3SJA5_ONCTS</name>